<dbReference type="GO" id="GO:0005886">
    <property type="term" value="C:plasma membrane"/>
    <property type="evidence" value="ECO:0007669"/>
    <property type="project" value="UniProtKB-SubCell"/>
</dbReference>
<keyword evidence="10" id="KW-1185">Reference proteome</keyword>
<gene>
    <name evidence="9" type="ordered locus">SpiGrapes_3168</name>
</gene>
<feature type="transmembrane region" description="Helical" evidence="7">
    <location>
        <begin position="161"/>
        <end position="182"/>
    </location>
</feature>
<keyword evidence="2" id="KW-0813">Transport</keyword>
<dbReference type="GO" id="GO:0055085">
    <property type="term" value="P:transmembrane transport"/>
    <property type="evidence" value="ECO:0007669"/>
    <property type="project" value="InterPro"/>
</dbReference>
<dbReference type="InterPro" id="IPR051393">
    <property type="entry name" value="ABC_transporter_permease"/>
</dbReference>
<evidence type="ECO:0000256" key="6">
    <source>
        <dbReference type="ARBA" id="ARBA00023136"/>
    </source>
</evidence>
<feature type="domain" description="ABC transmembrane type-1" evidence="8">
    <location>
        <begin position="75"/>
        <end position="285"/>
    </location>
</feature>
<dbReference type="AlphaFoldDB" id="G8QQI3"/>
<dbReference type="KEGG" id="sgp:SpiGrapes_3168"/>
<keyword evidence="5 7" id="KW-1133">Transmembrane helix</keyword>
<keyword evidence="3" id="KW-1003">Cell membrane</keyword>
<feature type="transmembrane region" description="Helical" evidence="7">
    <location>
        <begin position="17"/>
        <end position="38"/>
    </location>
</feature>
<keyword evidence="9" id="KW-0762">Sugar transport</keyword>
<sequence length="295" mass="33704">MHFDKEILGYKKKESRIAIFSLLPIFLYHFILVVLPSFNSFFNSFTDWNGLISKKFIGIKNYLELFKDPNFYEAFANNIRWLSIFLTIPIILSILIGFFLAKTQKGQVALRACYFLPYVISAAIAGKIFAAFYNPYFGINSLFEQMGLGFLAKDWLAPSHALFSVASVDMWHWWGFLLVVFLSAMQQIDPMLYESAEVEGASEMQKLWYITIPGIKKTLLFVILASMVWSISTFDYVWVMTKGSSGSSLLSTMLYKNAFFKYRAGYACAISVVQTFIAIVIFGGFALFQKKFGDE</sequence>
<feature type="transmembrane region" description="Helical" evidence="7">
    <location>
        <begin position="79"/>
        <end position="101"/>
    </location>
</feature>
<evidence type="ECO:0000313" key="10">
    <source>
        <dbReference type="Proteomes" id="UP000005632"/>
    </source>
</evidence>
<protein>
    <submittedName>
        <fullName evidence="9">Permease component of ABC-type sugar transporter</fullName>
    </submittedName>
</protein>
<name>G8QQI3_SPHPG</name>
<comment type="subcellular location">
    <subcellularLocation>
        <location evidence="1">Cell membrane</location>
        <topology evidence="1">Multi-pass membrane protein</topology>
    </subcellularLocation>
</comment>
<evidence type="ECO:0000256" key="4">
    <source>
        <dbReference type="ARBA" id="ARBA00022692"/>
    </source>
</evidence>
<evidence type="ECO:0000256" key="2">
    <source>
        <dbReference type="ARBA" id="ARBA00022448"/>
    </source>
</evidence>
<dbReference type="Proteomes" id="UP000005632">
    <property type="component" value="Chromosome"/>
</dbReference>
<keyword evidence="4 7" id="KW-0812">Transmembrane</keyword>
<dbReference type="InterPro" id="IPR035906">
    <property type="entry name" value="MetI-like_sf"/>
</dbReference>
<feature type="transmembrane region" description="Helical" evidence="7">
    <location>
        <begin position="219"/>
        <end position="239"/>
    </location>
</feature>
<dbReference type="EMBL" id="CP003155">
    <property type="protein sequence ID" value="AEV30913.1"/>
    <property type="molecule type" value="Genomic_DNA"/>
</dbReference>
<accession>G8QQI3</accession>
<dbReference type="eggNOG" id="COG1175">
    <property type="taxonomic scope" value="Bacteria"/>
</dbReference>
<dbReference type="PANTHER" id="PTHR30193:SF37">
    <property type="entry name" value="INNER MEMBRANE ABC TRANSPORTER PERMEASE PROTEIN YCJO"/>
    <property type="match status" value="1"/>
</dbReference>
<dbReference type="SUPFAM" id="SSF161098">
    <property type="entry name" value="MetI-like"/>
    <property type="match status" value="1"/>
</dbReference>
<organism evidence="9 10">
    <name type="scientific">Sphaerochaeta pleomorpha (strain ATCC BAA-1885 / DSM 22778 / Grapes)</name>
    <dbReference type="NCBI Taxonomy" id="158190"/>
    <lineage>
        <taxon>Bacteria</taxon>
        <taxon>Pseudomonadati</taxon>
        <taxon>Spirochaetota</taxon>
        <taxon>Spirochaetia</taxon>
        <taxon>Spirochaetales</taxon>
        <taxon>Sphaerochaetaceae</taxon>
        <taxon>Sphaerochaeta</taxon>
    </lineage>
</organism>
<dbReference type="CDD" id="cd06261">
    <property type="entry name" value="TM_PBP2"/>
    <property type="match status" value="1"/>
</dbReference>
<dbReference type="Gene3D" id="1.10.3720.10">
    <property type="entry name" value="MetI-like"/>
    <property type="match status" value="1"/>
</dbReference>
<dbReference type="STRING" id="158190.SpiGrapes_3168"/>
<evidence type="ECO:0000256" key="3">
    <source>
        <dbReference type="ARBA" id="ARBA00022475"/>
    </source>
</evidence>
<evidence type="ECO:0000259" key="8">
    <source>
        <dbReference type="PROSITE" id="PS50928"/>
    </source>
</evidence>
<evidence type="ECO:0000256" key="7">
    <source>
        <dbReference type="SAM" id="Phobius"/>
    </source>
</evidence>
<proteinExistence type="predicted"/>
<dbReference type="PANTHER" id="PTHR30193">
    <property type="entry name" value="ABC TRANSPORTER PERMEASE PROTEIN"/>
    <property type="match status" value="1"/>
</dbReference>
<keyword evidence="6 7" id="KW-0472">Membrane</keyword>
<evidence type="ECO:0000256" key="1">
    <source>
        <dbReference type="ARBA" id="ARBA00004651"/>
    </source>
</evidence>
<evidence type="ECO:0000256" key="5">
    <source>
        <dbReference type="ARBA" id="ARBA00022989"/>
    </source>
</evidence>
<feature type="transmembrane region" description="Helical" evidence="7">
    <location>
        <begin position="113"/>
        <end position="133"/>
    </location>
</feature>
<dbReference type="InterPro" id="IPR000515">
    <property type="entry name" value="MetI-like"/>
</dbReference>
<dbReference type="HOGENOM" id="CLU_016047_0_0_12"/>
<evidence type="ECO:0000313" key="9">
    <source>
        <dbReference type="EMBL" id="AEV30913.1"/>
    </source>
</evidence>
<reference evidence="9 10" key="1">
    <citation type="submission" date="2011-11" db="EMBL/GenBank/DDBJ databases">
        <title>Complete sequence of Spirochaeta sp. grapes.</title>
        <authorList>
            <consortium name="US DOE Joint Genome Institute"/>
            <person name="Lucas S."/>
            <person name="Han J."/>
            <person name="Lapidus A."/>
            <person name="Cheng J.-F."/>
            <person name="Goodwin L."/>
            <person name="Pitluck S."/>
            <person name="Peters L."/>
            <person name="Ovchinnikova G."/>
            <person name="Munk A.C."/>
            <person name="Detter J.C."/>
            <person name="Han C."/>
            <person name="Tapia R."/>
            <person name="Land M."/>
            <person name="Hauser L."/>
            <person name="Kyrpides N."/>
            <person name="Ivanova N."/>
            <person name="Pagani I."/>
            <person name="Ritalahtilisa K."/>
            <person name="Loeffler F."/>
            <person name="Woyke T."/>
        </authorList>
    </citation>
    <scope>NUCLEOTIDE SEQUENCE [LARGE SCALE GENOMIC DNA]</scope>
    <source>
        <strain evidence="10">ATCC BAA-1885 / DSM 22778 / Grapes</strain>
    </source>
</reference>
<feature type="transmembrane region" description="Helical" evidence="7">
    <location>
        <begin position="264"/>
        <end position="288"/>
    </location>
</feature>
<dbReference type="PROSITE" id="PS50928">
    <property type="entry name" value="ABC_TM1"/>
    <property type="match status" value="1"/>
</dbReference>